<organism evidence="4 5">
    <name type="scientific">Cyclonatronum proteinivorum</name>
    <dbReference type="NCBI Taxonomy" id="1457365"/>
    <lineage>
        <taxon>Bacteria</taxon>
        <taxon>Pseudomonadati</taxon>
        <taxon>Balneolota</taxon>
        <taxon>Balneolia</taxon>
        <taxon>Balneolales</taxon>
        <taxon>Cyclonatronaceae</taxon>
        <taxon>Cyclonatronum</taxon>
    </lineage>
</organism>
<dbReference type="SUPFAM" id="SSF55797">
    <property type="entry name" value="PR-1-like"/>
    <property type="match status" value="1"/>
</dbReference>
<proteinExistence type="predicted"/>
<feature type="domain" description="SCP" evidence="3">
    <location>
        <begin position="50"/>
        <end position="158"/>
    </location>
</feature>
<protein>
    <submittedName>
        <fullName evidence="4">Cysteine-rich secretory protein family protein</fullName>
    </submittedName>
</protein>
<accession>A0A345UN26</accession>
<evidence type="ECO:0000256" key="2">
    <source>
        <dbReference type="SAM" id="SignalP"/>
    </source>
</evidence>
<dbReference type="EMBL" id="CP027806">
    <property type="protein sequence ID" value="AXJ01878.1"/>
    <property type="molecule type" value="Genomic_DNA"/>
</dbReference>
<feature type="region of interest" description="Disordered" evidence="1">
    <location>
        <begin position="88"/>
        <end position="107"/>
    </location>
</feature>
<dbReference type="PANTHER" id="PTHR31157">
    <property type="entry name" value="SCP DOMAIN-CONTAINING PROTEIN"/>
    <property type="match status" value="1"/>
</dbReference>
<dbReference type="AlphaFoldDB" id="A0A345UN26"/>
<dbReference type="InterPro" id="IPR035940">
    <property type="entry name" value="CAP_sf"/>
</dbReference>
<reference evidence="4 5" key="1">
    <citation type="submission" date="2018-03" db="EMBL/GenBank/DDBJ databases">
        <title>Phenotypic and genomic properties of Cyclonatronum proteinivorum gen. nov., sp. nov., a haloalkaliphilic bacteroidete from soda lakes possessing Na+-translocating rhodopsin.</title>
        <authorList>
            <person name="Toshchakov S.V."/>
            <person name="Korzhenkov A."/>
            <person name="Samarov N.I."/>
            <person name="Kublanov I.V."/>
            <person name="Muntyan M.S."/>
            <person name="Sorokin D.Y."/>
        </authorList>
    </citation>
    <scope>NUCLEOTIDE SEQUENCE [LARGE SCALE GENOMIC DNA]</scope>
    <source>
        <strain evidence="4 5">Omega</strain>
    </source>
</reference>
<dbReference type="Proteomes" id="UP000254808">
    <property type="component" value="Chromosome"/>
</dbReference>
<evidence type="ECO:0000259" key="3">
    <source>
        <dbReference type="Pfam" id="PF00188"/>
    </source>
</evidence>
<feature type="compositionally biased region" description="Basic and acidic residues" evidence="1">
    <location>
        <begin position="88"/>
        <end position="99"/>
    </location>
</feature>
<sequence>MASSIRCFVVIFALCFSLHAVTNSQVSAQPLAGDDTPDFDAYARALTALFNEARAEGRMCGEEYMPAAPPVSWDEDLARAARVHSEDMSKNGFRGHEGSDGSSPSDRIRRVTDRFFGAAEILAYGGRSPEAAVFLWLRSPGHCRIIMGGQYAFVGAHALHPEYRPGNQWIYWTAKFARNPVGGTGAIRTIPELDRFEQMQRLRGKRVTVYANYDDPRTQPLLNDIFAAGNGPYAYNWNESGYRQETDLLLEMAEYGNIRPNFALVKMDKRIMLDPQNVNELIYRFEHDSRQMLPDGHQILSQNRVFIWGPRACESCARLEQMLRLSGNRPVRYYTEDARSLEFMWSKVTAAGAYTVDANGEKMVAFPVAEIAGHVLTGDITLRALIEAVR</sequence>
<dbReference type="CDD" id="cd05379">
    <property type="entry name" value="CAP_bacterial"/>
    <property type="match status" value="1"/>
</dbReference>
<dbReference type="KEGG" id="cprv:CYPRO_2636"/>
<dbReference type="RefSeq" id="WP_114985026.1">
    <property type="nucleotide sequence ID" value="NZ_CP027806.1"/>
</dbReference>
<feature type="signal peptide" evidence="2">
    <location>
        <begin position="1"/>
        <end position="28"/>
    </location>
</feature>
<name>A0A345UN26_9BACT</name>
<keyword evidence="2" id="KW-0732">Signal</keyword>
<dbReference type="PANTHER" id="PTHR31157:SF1">
    <property type="entry name" value="SCP DOMAIN-CONTAINING PROTEIN"/>
    <property type="match status" value="1"/>
</dbReference>
<evidence type="ECO:0000313" key="4">
    <source>
        <dbReference type="EMBL" id="AXJ01878.1"/>
    </source>
</evidence>
<dbReference type="OrthoDB" id="982527at2"/>
<keyword evidence="5" id="KW-1185">Reference proteome</keyword>
<dbReference type="Pfam" id="PF00188">
    <property type="entry name" value="CAP"/>
    <property type="match status" value="1"/>
</dbReference>
<evidence type="ECO:0000256" key="1">
    <source>
        <dbReference type="SAM" id="MobiDB-lite"/>
    </source>
</evidence>
<feature type="chain" id="PRO_5016864129" evidence="2">
    <location>
        <begin position="29"/>
        <end position="390"/>
    </location>
</feature>
<gene>
    <name evidence="4" type="ORF">CYPRO_2636</name>
</gene>
<evidence type="ECO:0000313" key="5">
    <source>
        <dbReference type="Proteomes" id="UP000254808"/>
    </source>
</evidence>
<dbReference type="Gene3D" id="3.40.33.10">
    <property type="entry name" value="CAP"/>
    <property type="match status" value="1"/>
</dbReference>
<dbReference type="InterPro" id="IPR014044">
    <property type="entry name" value="CAP_dom"/>
</dbReference>